<feature type="signal peptide" evidence="2">
    <location>
        <begin position="1"/>
        <end position="25"/>
    </location>
</feature>
<keyword evidence="2" id="KW-0732">Signal</keyword>
<name>A0A0H2RJS6_9AGAM</name>
<gene>
    <name evidence="3" type="ORF">SCHPADRAFT_438643</name>
</gene>
<dbReference type="Proteomes" id="UP000053477">
    <property type="component" value="Unassembled WGS sequence"/>
</dbReference>
<feature type="compositionally biased region" description="Polar residues" evidence="1">
    <location>
        <begin position="315"/>
        <end position="324"/>
    </location>
</feature>
<evidence type="ECO:0000256" key="2">
    <source>
        <dbReference type="SAM" id="SignalP"/>
    </source>
</evidence>
<proteinExistence type="predicted"/>
<organism evidence="3 4">
    <name type="scientific">Schizopora paradoxa</name>
    <dbReference type="NCBI Taxonomy" id="27342"/>
    <lineage>
        <taxon>Eukaryota</taxon>
        <taxon>Fungi</taxon>
        <taxon>Dikarya</taxon>
        <taxon>Basidiomycota</taxon>
        <taxon>Agaricomycotina</taxon>
        <taxon>Agaricomycetes</taxon>
        <taxon>Hymenochaetales</taxon>
        <taxon>Schizoporaceae</taxon>
        <taxon>Schizopora</taxon>
    </lineage>
</organism>
<accession>A0A0H2RJS6</accession>
<evidence type="ECO:0000313" key="3">
    <source>
        <dbReference type="EMBL" id="KLO12119.1"/>
    </source>
</evidence>
<dbReference type="InParanoid" id="A0A0H2RJS6"/>
<protein>
    <recommendedName>
        <fullName evidence="5">Glycosyltransferase family 69 protein</fullName>
    </recommendedName>
</protein>
<dbReference type="InterPro" id="IPR021047">
    <property type="entry name" value="Mannosyltransferase_CMT1"/>
</dbReference>
<dbReference type="EMBL" id="KQ085985">
    <property type="protein sequence ID" value="KLO12119.1"/>
    <property type="molecule type" value="Genomic_DNA"/>
</dbReference>
<feature type="region of interest" description="Disordered" evidence="1">
    <location>
        <begin position="313"/>
        <end position="335"/>
    </location>
</feature>
<dbReference type="PANTHER" id="PTHR34144:SF2">
    <property type="entry name" value="CAPSULAR ASSOCIATED PROTEIN"/>
    <property type="match status" value="1"/>
</dbReference>
<sequence length="580" mass="65453">MAIYLPRRNFIRVLWILAFAFLARLLFFSSTPAPEEAPQIRRQGVLDYVAGSDKVLDVQKHDFLQVRMGRDERPDFMSDIVQDGVEDYWSRYEQPYITGKQTSHMDQQNVLNAIDQLLTLNGWVAALCPTLSRPFGQNDNAYEELARSGHLYFIGMAIHSADHFLTDQLAVIVQMARRLGPQSVFVSMLDYDSSDSTETLLDLCEAVLTLLGVPFRIRRIPGMTEDPTAAYYPLEEAHMRNLVLEPLYEFYRNRKIKFHRVIWLKGFTCPNDILETIMVSESNDAAMVCGMDWAEHNGFFIFSDRWRTRDIQGDQFRQSKSSSRPEAGPPRDKVGAERYGRHLPFQVFCCESGTHVVDPMQSYYQGISYRHGSGFTNLSTADSAPRRDSDSPCLDSSQAHFCRDLWINAAREGVREVESLRSSPGIGVRAAQPVVQKKDLEKRAEEGHAQRQRPAVKDADANVGSDFDAMPDSDGEPEPADTYSGSLSIPNSVFRPARILVNPRCVTTYAGVSHVQLALDLFGPEDDDAEPGSLKTKYILDDWEGAPDSFVCQEQKSTGGRKATKTQRRLGFSIHSELNH</sequence>
<evidence type="ECO:0000256" key="1">
    <source>
        <dbReference type="SAM" id="MobiDB-lite"/>
    </source>
</evidence>
<feature type="region of interest" description="Disordered" evidence="1">
    <location>
        <begin position="554"/>
        <end position="580"/>
    </location>
</feature>
<dbReference type="Pfam" id="PF11735">
    <property type="entry name" value="CAP59_mtransfer"/>
    <property type="match status" value="1"/>
</dbReference>
<reference evidence="3 4" key="1">
    <citation type="submission" date="2015-04" db="EMBL/GenBank/DDBJ databases">
        <title>Complete genome sequence of Schizopora paradoxa KUC8140, a cosmopolitan wood degrader in East Asia.</title>
        <authorList>
            <consortium name="DOE Joint Genome Institute"/>
            <person name="Min B."/>
            <person name="Park H."/>
            <person name="Jang Y."/>
            <person name="Kim J.-J."/>
            <person name="Kim K.H."/>
            <person name="Pangilinan J."/>
            <person name="Lipzen A."/>
            <person name="Riley R."/>
            <person name="Grigoriev I.V."/>
            <person name="Spatafora J.W."/>
            <person name="Choi I.-G."/>
        </authorList>
    </citation>
    <scope>NUCLEOTIDE SEQUENCE [LARGE SCALE GENOMIC DNA]</scope>
    <source>
        <strain evidence="3 4">KUC8140</strain>
    </source>
</reference>
<feature type="region of interest" description="Disordered" evidence="1">
    <location>
        <begin position="430"/>
        <end position="487"/>
    </location>
</feature>
<evidence type="ECO:0008006" key="5">
    <source>
        <dbReference type="Google" id="ProtNLM"/>
    </source>
</evidence>
<dbReference type="STRING" id="27342.A0A0H2RJS6"/>
<dbReference type="AlphaFoldDB" id="A0A0H2RJS6"/>
<evidence type="ECO:0000313" key="4">
    <source>
        <dbReference type="Proteomes" id="UP000053477"/>
    </source>
</evidence>
<feature type="chain" id="PRO_5005201572" description="Glycosyltransferase family 69 protein" evidence="2">
    <location>
        <begin position="26"/>
        <end position="580"/>
    </location>
</feature>
<keyword evidence="4" id="KW-1185">Reference proteome</keyword>
<dbReference type="PANTHER" id="PTHR34144">
    <property type="entry name" value="CHROMOSOME 8, WHOLE GENOME SHOTGUN SEQUENCE"/>
    <property type="match status" value="1"/>
</dbReference>
<feature type="compositionally biased region" description="Basic and acidic residues" evidence="1">
    <location>
        <begin position="436"/>
        <end position="460"/>
    </location>
</feature>
<feature type="compositionally biased region" description="Acidic residues" evidence="1">
    <location>
        <begin position="469"/>
        <end position="479"/>
    </location>
</feature>
<dbReference type="OrthoDB" id="3235770at2759"/>